<protein>
    <submittedName>
        <fullName evidence="1">Uncharacterized protein</fullName>
    </submittedName>
</protein>
<name>A0A0C2MQW9_THEKT</name>
<organism evidence="1 2">
    <name type="scientific">Thelohanellus kitauei</name>
    <name type="common">Myxosporean</name>
    <dbReference type="NCBI Taxonomy" id="669202"/>
    <lineage>
        <taxon>Eukaryota</taxon>
        <taxon>Metazoa</taxon>
        <taxon>Cnidaria</taxon>
        <taxon>Myxozoa</taxon>
        <taxon>Myxosporea</taxon>
        <taxon>Bivalvulida</taxon>
        <taxon>Platysporina</taxon>
        <taxon>Myxobolidae</taxon>
        <taxon>Thelohanellus</taxon>
    </lineage>
</organism>
<proteinExistence type="predicted"/>
<evidence type="ECO:0000313" key="2">
    <source>
        <dbReference type="Proteomes" id="UP000031668"/>
    </source>
</evidence>
<comment type="caution">
    <text evidence="1">The sequence shown here is derived from an EMBL/GenBank/DDBJ whole genome shotgun (WGS) entry which is preliminary data.</text>
</comment>
<evidence type="ECO:0000313" key="1">
    <source>
        <dbReference type="EMBL" id="KII64067.1"/>
    </source>
</evidence>
<sequence>MTEKWDYIFLLKVIYSRTSVISSVDLAEATLEIEIEDHKIELSVATTVHLQNKTDIDKNGVLYVTLNDYFTEELIFVVNFSIIQENCSVKMLLAFQDNQNVNKTHFDIYLDLLPNSQKTINLGGGGSSKLIAQ</sequence>
<dbReference type="EMBL" id="JWZT01004468">
    <property type="protein sequence ID" value="KII64067.1"/>
    <property type="molecule type" value="Genomic_DNA"/>
</dbReference>
<dbReference type="AlphaFoldDB" id="A0A0C2MQW9"/>
<keyword evidence="2" id="KW-1185">Reference proteome</keyword>
<accession>A0A0C2MQW9</accession>
<dbReference type="Proteomes" id="UP000031668">
    <property type="component" value="Unassembled WGS sequence"/>
</dbReference>
<reference evidence="1 2" key="1">
    <citation type="journal article" date="2014" name="Genome Biol. Evol.">
        <title>The genome of the myxosporean Thelohanellus kitauei shows adaptations to nutrient acquisition within its fish host.</title>
        <authorList>
            <person name="Yang Y."/>
            <person name="Xiong J."/>
            <person name="Zhou Z."/>
            <person name="Huo F."/>
            <person name="Miao W."/>
            <person name="Ran C."/>
            <person name="Liu Y."/>
            <person name="Zhang J."/>
            <person name="Feng J."/>
            <person name="Wang M."/>
            <person name="Wang M."/>
            <person name="Wang L."/>
            <person name="Yao B."/>
        </authorList>
    </citation>
    <scope>NUCLEOTIDE SEQUENCE [LARGE SCALE GENOMIC DNA]</scope>
    <source>
        <strain evidence="1">Wuqing</strain>
    </source>
</reference>
<gene>
    <name evidence="1" type="ORF">RF11_11495</name>
</gene>